<evidence type="ECO:0000256" key="6">
    <source>
        <dbReference type="SAM" id="MobiDB-lite"/>
    </source>
</evidence>
<dbReference type="Pfam" id="PF19252">
    <property type="entry name" value="HIND"/>
    <property type="match status" value="2"/>
</dbReference>
<dbReference type="PANTHER" id="PTHR14152">
    <property type="entry name" value="SQUAMOUS CELL CARCINOMA ANTIGEN RECOGNISED BY CYTOTOXIC T LYMPHOCYTES"/>
    <property type="match status" value="1"/>
</dbReference>
<feature type="compositionally biased region" description="Basic and acidic residues" evidence="6">
    <location>
        <begin position="296"/>
        <end position="305"/>
    </location>
</feature>
<feature type="compositionally biased region" description="Polar residues" evidence="6">
    <location>
        <begin position="420"/>
        <end position="429"/>
    </location>
</feature>
<keyword evidence="3" id="KW-0507">mRNA processing</keyword>
<evidence type="ECO:0000313" key="7">
    <source>
        <dbReference type="EMBL" id="VEU33564.1"/>
    </source>
</evidence>
<dbReference type="Pfam" id="PF03343">
    <property type="entry name" value="SART-1"/>
    <property type="match status" value="1"/>
</dbReference>
<dbReference type="InterPro" id="IPR045347">
    <property type="entry name" value="HIND"/>
</dbReference>
<dbReference type="Proteomes" id="UP000291116">
    <property type="component" value="Unassembled WGS sequence"/>
</dbReference>
<dbReference type="AlphaFoldDB" id="A0A448YUV5"/>
<evidence type="ECO:0000313" key="8">
    <source>
        <dbReference type="Proteomes" id="UP000291116"/>
    </source>
</evidence>
<evidence type="ECO:0000256" key="2">
    <source>
        <dbReference type="ARBA" id="ARBA00006076"/>
    </source>
</evidence>
<evidence type="ECO:0008006" key="9">
    <source>
        <dbReference type="Google" id="ProtNLM"/>
    </source>
</evidence>
<keyword evidence="4" id="KW-0508">mRNA splicing</keyword>
<feature type="compositionally biased region" description="Basic and acidic residues" evidence="6">
    <location>
        <begin position="78"/>
        <end position="91"/>
    </location>
</feature>
<feature type="compositionally biased region" description="Basic and acidic residues" evidence="6">
    <location>
        <begin position="582"/>
        <end position="593"/>
    </location>
</feature>
<feature type="compositionally biased region" description="Basic residues" evidence="6">
    <location>
        <begin position="139"/>
        <end position="158"/>
    </location>
</feature>
<dbReference type="EMBL" id="CAACVS010000002">
    <property type="protein sequence ID" value="VEU33564.1"/>
    <property type="molecule type" value="Genomic_DNA"/>
</dbReference>
<feature type="compositionally biased region" description="Basic residues" evidence="6">
    <location>
        <begin position="337"/>
        <end position="360"/>
    </location>
</feature>
<dbReference type="GO" id="GO:0000481">
    <property type="term" value="P:maturation of 5S rRNA"/>
    <property type="evidence" value="ECO:0007669"/>
    <property type="project" value="TreeGrafter"/>
</dbReference>
<dbReference type="InterPro" id="IPR005011">
    <property type="entry name" value="SNU66/SART1"/>
</dbReference>
<protein>
    <recommendedName>
        <fullName evidence="9">SART-1 protein</fullName>
    </recommendedName>
</protein>
<evidence type="ECO:0000256" key="3">
    <source>
        <dbReference type="ARBA" id="ARBA00022664"/>
    </source>
</evidence>
<comment type="similarity">
    <text evidence="2">Belongs to the SNU66/SART1 family.</text>
</comment>
<feature type="compositionally biased region" description="Acidic residues" evidence="6">
    <location>
        <begin position="594"/>
        <end position="604"/>
    </location>
</feature>
<dbReference type="PANTHER" id="PTHR14152:SF5">
    <property type="entry name" value="U4_U6.U5 TRI-SNRNP-ASSOCIATED PROTEIN 1"/>
    <property type="match status" value="1"/>
</dbReference>
<keyword evidence="8" id="KW-1185">Reference proteome</keyword>
<reference evidence="7 8" key="1">
    <citation type="submission" date="2019-01" db="EMBL/GenBank/DDBJ databases">
        <authorList>
            <person name="Ferrante I. M."/>
        </authorList>
    </citation>
    <scope>NUCLEOTIDE SEQUENCE [LARGE SCALE GENOMIC DNA]</scope>
    <source>
        <strain evidence="7 8">B856</strain>
    </source>
</reference>
<feature type="region of interest" description="Disordered" evidence="6">
    <location>
        <begin position="23"/>
        <end position="55"/>
    </location>
</feature>
<organism evidence="7 8">
    <name type="scientific">Pseudo-nitzschia multistriata</name>
    <dbReference type="NCBI Taxonomy" id="183589"/>
    <lineage>
        <taxon>Eukaryota</taxon>
        <taxon>Sar</taxon>
        <taxon>Stramenopiles</taxon>
        <taxon>Ochrophyta</taxon>
        <taxon>Bacillariophyta</taxon>
        <taxon>Bacillariophyceae</taxon>
        <taxon>Bacillariophycidae</taxon>
        <taxon>Bacillariales</taxon>
        <taxon>Bacillariaceae</taxon>
        <taxon>Pseudo-nitzschia</taxon>
    </lineage>
</organism>
<dbReference type="GO" id="GO:0045292">
    <property type="term" value="P:mRNA cis splicing, via spliceosome"/>
    <property type="evidence" value="ECO:0007669"/>
    <property type="project" value="TreeGrafter"/>
</dbReference>
<gene>
    <name evidence="7" type="ORF">PSNMU_V1.4_AUG-EV-PASAV3_0001080</name>
</gene>
<dbReference type="OrthoDB" id="5583at2759"/>
<feature type="compositionally biased region" description="Basic and acidic residues" evidence="6">
    <location>
        <begin position="431"/>
        <end position="457"/>
    </location>
</feature>
<feature type="region of interest" description="Disordered" evidence="6">
    <location>
        <begin position="333"/>
        <end position="464"/>
    </location>
</feature>
<evidence type="ECO:0000256" key="5">
    <source>
        <dbReference type="ARBA" id="ARBA00023242"/>
    </source>
</evidence>
<comment type="subcellular location">
    <subcellularLocation>
        <location evidence="1">Nucleus</location>
    </subcellularLocation>
</comment>
<dbReference type="GO" id="GO:0046540">
    <property type="term" value="C:U4/U6 x U5 tri-snRNP complex"/>
    <property type="evidence" value="ECO:0007669"/>
    <property type="project" value="InterPro"/>
</dbReference>
<evidence type="ECO:0000256" key="4">
    <source>
        <dbReference type="ARBA" id="ARBA00023187"/>
    </source>
</evidence>
<feature type="compositionally biased region" description="Basic and acidic residues" evidence="6">
    <location>
        <begin position="100"/>
        <end position="117"/>
    </location>
</feature>
<proteinExistence type="inferred from homology"/>
<sequence>MPSEEVIELSVEETNKLREELGLKPLRIDNHQAPAAETATDSLPNDGGKADEEEALELSVEETNKLREKLGLAPLRTGAEKNKNKEVHKPAENTGEQEEALQRIERAKLRRQVEDGASRTFGTSTLGLGDNDDNDWAVRMRHQKKAPAETKKKKKRKEKPTEQRSSYDENDLEGMQVRNSMAGLEAGENAVLTLADAPILETKTDVSSKVVGINDEEDALENIGLTEQEKQRDGLRKKRMLEMGMGRAGGYAGFDDDEFEELGGTLGPSHRERGGSGEQNGHKTQGFRIGSQRTAASDDSKTDFDRVQKGEAISLVWKGDTVTSDYMTIEEEQELKAKRKKSKEKATFKKKKKSKKKRRRADIYDDDDEDDGKAALPPLANNSNGNLLSKLEETAGLNGGSTSLQKRRRSDDEVDDNEMQPFTNSTTENSTDDKSRDSQSKRSKYEKAMEKGNERTRNAFNNAEVKKRRHDVEVMDEEPDDSFLNAALEKARRLNRLREMNKAVSSGATAVAEAVKSSTVDNNNTKESSGVTFSIDDTREFSRAIRARTQQKERQSEKTKEETKLNAGVIVNKNAGNSMQEASDKLAGKGVKEEDVENDEEMEDVDMEELAKEMKEDNVPSEFEGSTARFVGVGRGLSSFVSHLKTTGEITGKHGGKEELRGRAKDERNYDNYEPLDLSKEVKIGKNATEKDRELARREIKLEYRDKHGRLLTQKEAYRDLCYQFHGHGGGKKKEEKRLKQIAREQAEARMASGQVSAARDGTTVGTLGALRATQKATGKAFVVHKT</sequence>
<name>A0A448YUV5_9STRA</name>
<feature type="region of interest" description="Disordered" evidence="6">
    <location>
        <begin position="252"/>
        <end position="305"/>
    </location>
</feature>
<feature type="region of interest" description="Disordered" evidence="6">
    <location>
        <begin position="575"/>
        <end position="604"/>
    </location>
</feature>
<keyword evidence="5" id="KW-0539">Nucleus</keyword>
<accession>A0A448YUV5</accession>
<feature type="region of interest" description="Disordered" evidence="6">
    <location>
        <begin position="68"/>
        <end position="177"/>
    </location>
</feature>
<evidence type="ECO:0000256" key="1">
    <source>
        <dbReference type="ARBA" id="ARBA00004123"/>
    </source>
</evidence>